<dbReference type="Proteomes" id="UP000821853">
    <property type="component" value="Chromosome 2"/>
</dbReference>
<sequence length="77" mass="8556">MRFTEKLQYNKQRDCFVGQADGPLEGGSSRGVVLANSLLCLVVSELSPSYRITVGYFFTKGLTASQLHELVIFVIKK</sequence>
<feature type="domain" description="Transposable element P transposase-like RNase H" evidence="1">
    <location>
        <begin position="1"/>
        <end position="76"/>
    </location>
</feature>
<reference evidence="2 3" key="1">
    <citation type="journal article" date="2020" name="Cell">
        <title>Large-Scale Comparative Analyses of Tick Genomes Elucidate Their Genetic Diversity and Vector Capacities.</title>
        <authorList>
            <consortium name="Tick Genome and Microbiome Consortium (TIGMIC)"/>
            <person name="Jia N."/>
            <person name="Wang J."/>
            <person name="Shi W."/>
            <person name="Du L."/>
            <person name="Sun Y."/>
            <person name="Zhan W."/>
            <person name="Jiang J.F."/>
            <person name="Wang Q."/>
            <person name="Zhang B."/>
            <person name="Ji P."/>
            <person name="Bell-Sakyi L."/>
            <person name="Cui X.M."/>
            <person name="Yuan T.T."/>
            <person name="Jiang B.G."/>
            <person name="Yang W.F."/>
            <person name="Lam T.T."/>
            <person name="Chang Q.C."/>
            <person name="Ding S.J."/>
            <person name="Wang X.J."/>
            <person name="Zhu J.G."/>
            <person name="Ruan X.D."/>
            <person name="Zhao L."/>
            <person name="Wei J.T."/>
            <person name="Ye R.Z."/>
            <person name="Que T.C."/>
            <person name="Du C.H."/>
            <person name="Zhou Y.H."/>
            <person name="Cheng J.X."/>
            <person name="Dai P.F."/>
            <person name="Guo W.B."/>
            <person name="Han X.H."/>
            <person name="Huang E.J."/>
            <person name="Li L.F."/>
            <person name="Wei W."/>
            <person name="Gao Y.C."/>
            <person name="Liu J.Z."/>
            <person name="Shao H.Z."/>
            <person name="Wang X."/>
            <person name="Wang C.C."/>
            <person name="Yang T.C."/>
            <person name="Huo Q.B."/>
            <person name="Li W."/>
            <person name="Chen H.Y."/>
            <person name="Chen S.E."/>
            <person name="Zhou L.G."/>
            <person name="Ni X.B."/>
            <person name="Tian J.H."/>
            <person name="Sheng Y."/>
            <person name="Liu T."/>
            <person name="Pan Y.S."/>
            <person name="Xia L.Y."/>
            <person name="Li J."/>
            <person name="Zhao F."/>
            <person name="Cao W.C."/>
        </authorList>
    </citation>
    <scope>NUCLEOTIDE SEQUENCE [LARGE SCALE GENOMIC DNA]</scope>
    <source>
        <strain evidence="2">HaeL-2018</strain>
    </source>
</reference>
<dbReference type="Pfam" id="PF21787">
    <property type="entry name" value="TNP-like_RNaseH_N"/>
    <property type="match status" value="1"/>
</dbReference>
<accession>A0A9J6G1U9</accession>
<protein>
    <recommendedName>
        <fullName evidence="1">Transposable element P transposase-like RNase H domain-containing protein</fullName>
    </recommendedName>
</protein>
<comment type="caution">
    <text evidence="2">The sequence shown here is derived from an EMBL/GenBank/DDBJ whole genome shotgun (WGS) entry which is preliminary data.</text>
</comment>
<proteinExistence type="predicted"/>
<organism evidence="2 3">
    <name type="scientific">Haemaphysalis longicornis</name>
    <name type="common">Bush tick</name>
    <dbReference type="NCBI Taxonomy" id="44386"/>
    <lineage>
        <taxon>Eukaryota</taxon>
        <taxon>Metazoa</taxon>
        <taxon>Ecdysozoa</taxon>
        <taxon>Arthropoda</taxon>
        <taxon>Chelicerata</taxon>
        <taxon>Arachnida</taxon>
        <taxon>Acari</taxon>
        <taxon>Parasitiformes</taxon>
        <taxon>Ixodida</taxon>
        <taxon>Ixodoidea</taxon>
        <taxon>Ixodidae</taxon>
        <taxon>Haemaphysalinae</taxon>
        <taxon>Haemaphysalis</taxon>
    </lineage>
</organism>
<dbReference type="EMBL" id="JABSTR010000004">
    <property type="protein sequence ID" value="KAH9368959.1"/>
    <property type="molecule type" value="Genomic_DNA"/>
</dbReference>
<dbReference type="VEuPathDB" id="VectorBase:HLOH_064535"/>
<evidence type="ECO:0000313" key="2">
    <source>
        <dbReference type="EMBL" id="KAH9368959.1"/>
    </source>
</evidence>
<dbReference type="InterPro" id="IPR048365">
    <property type="entry name" value="TNP-like_RNaseH_N"/>
</dbReference>
<dbReference type="AlphaFoldDB" id="A0A9J6G1U9"/>
<gene>
    <name evidence="2" type="ORF">HPB48_015995</name>
</gene>
<keyword evidence="3" id="KW-1185">Reference proteome</keyword>
<name>A0A9J6G1U9_HAELO</name>
<evidence type="ECO:0000259" key="1">
    <source>
        <dbReference type="Pfam" id="PF21787"/>
    </source>
</evidence>
<evidence type="ECO:0000313" key="3">
    <source>
        <dbReference type="Proteomes" id="UP000821853"/>
    </source>
</evidence>